<evidence type="ECO:0000313" key="2">
    <source>
        <dbReference type="EMBL" id="MCI70321.1"/>
    </source>
</evidence>
<name>A0A392U9Y5_9FABA</name>
<feature type="non-terminal residue" evidence="2">
    <location>
        <position position="80"/>
    </location>
</feature>
<organism evidence="2 3">
    <name type="scientific">Trifolium medium</name>
    <dbReference type="NCBI Taxonomy" id="97028"/>
    <lineage>
        <taxon>Eukaryota</taxon>
        <taxon>Viridiplantae</taxon>
        <taxon>Streptophyta</taxon>
        <taxon>Embryophyta</taxon>
        <taxon>Tracheophyta</taxon>
        <taxon>Spermatophyta</taxon>
        <taxon>Magnoliopsida</taxon>
        <taxon>eudicotyledons</taxon>
        <taxon>Gunneridae</taxon>
        <taxon>Pentapetalae</taxon>
        <taxon>rosids</taxon>
        <taxon>fabids</taxon>
        <taxon>Fabales</taxon>
        <taxon>Fabaceae</taxon>
        <taxon>Papilionoideae</taxon>
        <taxon>50 kb inversion clade</taxon>
        <taxon>NPAAA clade</taxon>
        <taxon>Hologalegina</taxon>
        <taxon>IRL clade</taxon>
        <taxon>Trifolieae</taxon>
        <taxon>Trifolium</taxon>
    </lineage>
</organism>
<protein>
    <submittedName>
        <fullName evidence="2">Uncharacterized protein</fullName>
    </submittedName>
</protein>
<sequence length="80" mass="8712">EGASDAHVSKGKEPVVSDTAAVGIVAPTPKRKRADKEKIEKVVKGKKKKSEVRAFGVTTSMSNKEKITKKPRTQKKRAPK</sequence>
<feature type="compositionally biased region" description="Basic residues" evidence="1">
    <location>
        <begin position="69"/>
        <end position="80"/>
    </location>
</feature>
<evidence type="ECO:0000256" key="1">
    <source>
        <dbReference type="SAM" id="MobiDB-lite"/>
    </source>
</evidence>
<feature type="compositionally biased region" description="Basic and acidic residues" evidence="1">
    <location>
        <begin position="34"/>
        <end position="43"/>
    </location>
</feature>
<proteinExistence type="predicted"/>
<evidence type="ECO:0000313" key="3">
    <source>
        <dbReference type="Proteomes" id="UP000265520"/>
    </source>
</evidence>
<dbReference type="AlphaFoldDB" id="A0A392U9Y5"/>
<comment type="caution">
    <text evidence="2">The sequence shown here is derived from an EMBL/GenBank/DDBJ whole genome shotgun (WGS) entry which is preliminary data.</text>
</comment>
<feature type="region of interest" description="Disordered" evidence="1">
    <location>
        <begin position="1"/>
        <end position="80"/>
    </location>
</feature>
<accession>A0A392U9Y5</accession>
<dbReference type="EMBL" id="LXQA010773514">
    <property type="protein sequence ID" value="MCI70321.1"/>
    <property type="molecule type" value="Genomic_DNA"/>
</dbReference>
<dbReference type="Proteomes" id="UP000265520">
    <property type="component" value="Unassembled WGS sequence"/>
</dbReference>
<reference evidence="2 3" key="1">
    <citation type="journal article" date="2018" name="Front. Plant Sci.">
        <title>Red Clover (Trifolium pratense) and Zigzag Clover (T. medium) - A Picture of Genomic Similarities and Differences.</title>
        <authorList>
            <person name="Dluhosova J."/>
            <person name="Istvanek J."/>
            <person name="Nedelnik J."/>
            <person name="Repkova J."/>
        </authorList>
    </citation>
    <scope>NUCLEOTIDE SEQUENCE [LARGE SCALE GENOMIC DNA]</scope>
    <source>
        <strain evidence="3">cv. 10/8</strain>
        <tissue evidence="2">Leaf</tissue>
    </source>
</reference>
<feature type="non-terminal residue" evidence="2">
    <location>
        <position position="1"/>
    </location>
</feature>
<keyword evidence="3" id="KW-1185">Reference proteome</keyword>